<feature type="transmembrane region" description="Helical" evidence="1">
    <location>
        <begin position="73"/>
        <end position="98"/>
    </location>
</feature>
<name>A0A2C9ZMB6_9ACTN</name>
<comment type="caution">
    <text evidence="2">The sequence shown here is derived from an EMBL/GenBank/DDBJ whole genome shotgun (WGS) entry which is preliminary data.</text>
</comment>
<dbReference type="InterPro" id="IPR021257">
    <property type="entry name" value="DUF2809"/>
</dbReference>
<accession>A0A2C9ZMB6</accession>
<evidence type="ECO:0000313" key="2">
    <source>
        <dbReference type="EMBL" id="OUC97318.1"/>
    </source>
</evidence>
<keyword evidence="1" id="KW-1133">Transmembrane helix</keyword>
<organism evidence="2 3">
    <name type="scientific">Streptosporangium minutum</name>
    <dbReference type="NCBI Taxonomy" id="569862"/>
    <lineage>
        <taxon>Bacteria</taxon>
        <taxon>Bacillati</taxon>
        <taxon>Actinomycetota</taxon>
        <taxon>Actinomycetes</taxon>
        <taxon>Streptosporangiales</taxon>
        <taxon>Streptosporangiaceae</taxon>
        <taxon>Streptosporangium</taxon>
    </lineage>
</organism>
<reference evidence="2 3" key="1">
    <citation type="submission" date="2017-05" db="EMBL/GenBank/DDBJ databases">
        <title>Biotechnological potential of actinobacteria isolated from South African environments.</title>
        <authorList>
            <person name="Le Roes-Hill M."/>
            <person name="Prins A."/>
            <person name="Durrell K.A."/>
        </authorList>
    </citation>
    <scope>NUCLEOTIDE SEQUENCE [LARGE SCALE GENOMIC DNA]</scope>
    <source>
        <strain evidence="2">M26</strain>
    </source>
</reference>
<evidence type="ECO:0008006" key="4">
    <source>
        <dbReference type="Google" id="ProtNLM"/>
    </source>
</evidence>
<feature type="transmembrane region" description="Helical" evidence="1">
    <location>
        <begin position="169"/>
        <end position="186"/>
    </location>
</feature>
<protein>
    <recommendedName>
        <fullName evidence="4">DUF2809 domain-containing protein</fullName>
    </recommendedName>
</protein>
<dbReference type="Pfam" id="PF10990">
    <property type="entry name" value="DUF2809"/>
    <property type="match status" value="1"/>
</dbReference>
<keyword evidence="1" id="KW-0472">Membrane</keyword>
<proteinExistence type="predicted"/>
<dbReference type="Proteomes" id="UP000194761">
    <property type="component" value="Unassembled WGS sequence"/>
</dbReference>
<dbReference type="AlphaFoldDB" id="A0A2C9ZMB6"/>
<dbReference type="EMBL" id="NGFP01000040">
    <property type="protein sequence ID" value="OUC97318.1"/>
    <property type="molecule type" value="Genomic_DNA"/>
</dbReference>
<gene>
    <name evidence="2" type="ORF">CA984_11575</name>
</gene>
<sequence>MAIPAALVRCRLPARTVSTLAGRTVAPPSCRDGVHPCRPYGVTVSPAARCARYRERVPPARQIRLSPALRSRLPAALAAVATVAAGLTVRAVTGGWFAKYGGDALYTVLVHALIVLALPRIPPVRAAIGALAFSWAVEFAQLTPVPAALSEASVLARLVLGSTFGAADLAAYAAGAALAATAHILVRRDPSRRSGRRPAVSFRDHA</sequence>
<keyword evidence="1" id="KW-0812">Transmembrane</keyword>
<evidence type="ECO:0000313" key="3">
    <source>
        <dbReference type="Proteomes" id="UP000194761"/>
    </source>
</evidence>
<keyword evidence="3" id="KW-1185">Reference proteome</keyword>
<evidence type="ECO:0000256" key="1">
    <source>
        <dbReference type="SAM" id="Phobius"/>
    </source>
</evidence>